<dbReference type="InterPro" id="IPR051554">
    <property type="entry name" value="Acetyltransferase_Eis"/>
</dbReference>
<evidence type="ECO:0000313" key="3">
    <source>
        <dbReference type="Proteomes" id="UP000186004"/>
    </source>
</evidence>
<dbReference type="InterPro" id="IPR000182">
    <property type="entry name" value="GNAT_dom"/>
</dbReference>
<dbReference type="EMBL" id="FTNF01000023">
    <property type="protein sequence ID" value="SIR87132.1"/>
    <property type="molecule type" value="Genomic_DNA"/>
</dbReference>
<dbReference type="AlphaFoldDB" id="A0A1N7EG51"/>
<dbReference type="InterPro" id="IPR016181">
    <property type="entry name" value="Acyl_CoA_acyltransferase"/>
</dbReference>
<dbReference type="PANTHER" id="PTHR37817">
    <property type="entry name" value="N-ACETYLTRANSFERASE EIS"/>
    <property type="match status" value="1"/>
</dbReference>
<protein>
    <submittedName>
        <fullName evidence="2">Acetyltransferase (GNAT) family protein</fullName>
    </submittedName>
</protein>
<dbReference type="SUPFAM" id="SSF55729">
    <property type="entry name" value="Acyl-CoA N-acyltransferases (Nat)"/>
    <property type="match status" value="1"/>
</dbReference>
<dbReference type="GO" id="GO:0034069">
    <property type="term" value="F:aminoglycoside N-acetyltransferase activity"/>
    <property type="evidence" value="ECO:0007669"/>
    <property type="project" value="TreeGrafter"/>
</dbReference>
<dbReference type="PANTHER" id="PTHR37817:SF1">
    <property type="entry name" value="N-ACETYLTRANSFERASE EIS"/>
    <property type="match status" value="1"/>
</dbReference>
<dbReference type="Pfam" id="PF00583">
    <property type="entry name" value="Acetyltransf_1"/>
    <property type="match status" value="1"/>
</dbReference>
<keyword evidence="2" id="KW-0808">Transferase</keyword>
<dbReference type="PROSITE" id="PS51186">
    <property type="entry name" value="GNAT"/>
    <property type="match status" value="1"/>
</dbReference>
<dbReference type="RefSeq" id="WP_084753261.1">
    <property type="nucleotide sequence ID" value="NZ_FTNF01000023.1"/>
</dbReference>
<accession>A0A1N7EG51</accession>
<name>A0A1N7EG51_9ACTN</name>
<organism evidence="2 3">
    <name type="scientific">Micromonospora avicenniae</name>
    <dbReference type="NCBI Taxonomy" id="1198245"/>
    <lineage>
        <taxon>Bacteria</taxon>
        <taxon>Bacillati</taxon>
        <taxon>Actinomycetota</taxon>
        <taxon>Actinomycetes</taxon>
        <taxon>Micromonosporales</taxon>
        <taxon>Micromonosporaceae</taxon>
        <taxon>Micromonospora</taxon>
    </lineage>
</organism>
<sequence length="244" mass="25763">MESIDTLLAAHRAYLLGWNIGEAGGADLVTYRSDVPHPPLNGVLRLLGRDPADALAEARRRLDGVPRVWWVGPDSDAGTADALASLGAVAIMTLPIMAVSIDQASPAPVPAGVRITETTDVDEFVTAYARVSGIPAAGVPAAITRERSFAGDGILVRLAGRLDDGRIVGTAVAWLSHDVVTLYYVGTQPEHRRQGIGAAMTRAALDLARERGVRTAALTSTAIGEPVYRNLGFRTVGSFQLLSF</sequence>
<evidence type="ECO:0000259" key="1">
    <source>
        <dbReference type="PROSITE" id="PS51186"/>
    </source>
</evidence>
<dbReference type="CDD" id="cd04301">
    <property type="entry name" value="NAT_SF"/>
    <property type="match status" value="1"/>
</dbReference>
<dbReference type="OrthoDB" id="5243104at2"/>
<evidence type="ECO:0000313" key="2">
    <source>
        <dbReference type="EMBL" id="SIR87132.1"/>
    </source>
</evidence>
<dbReference type="Gene3D" id="3.40.630.30">
    <property type="match status" value="1"/>
</dbReference>
<keyword evidence="3" id="KW-1185">Reference proteome</keyword>
<dbReference type="STRING" id="1198245.SAMN05444858_12350"/>
<dbReference type="GO" id="GO:0030649">
    <property type="term" value="P:aminoglycoside antibiotic catabolic process"/>
    <property type="evidence" value="ECO:0007669"/>
    <property type="project" value="TreeGrafter"/>
</dbReference>
<proteinExistence type="predicted"/>
<dbReference type="Proteomes" id="UP000186004">
    <property type="component" value="Unassembled WGS sequence"/>
</dbReference>
<feature type="domain" description="N-acetyltransferase" evidence="1">
    <location>
        <begin position="111"/>
        <end position="244"/>
    </location>
</feature>
<reference evidence="2 3" key="1">
    <citation type="submission" date="2017-01" db="EMBL/GenBank/DDBJ databases">
        <authorList>
            <person name="Mah S.A."/>
            <person name="Swanson W.J."/>
            <person name="Moy G.W."/>
            <person name="Vacquier V.D."/>
        </authorList>
    </citation>
    <scope>NUCLEOTIDE SEQUENCE [LARGE SCALE GENOMIC DNA]</scope>
    <source>
        <strain evidence="2 3">DSM 45758</strain>
    </source>
</reference>
<gene>
    <name evidence="2" type="ORF">SAMN05444858_12350</name>
</gene>